<evidence type="ECO:0000259" key="11">
    <source>
        <dbReference type="PROSITE" id="PS50137"/>
    </source>
</evidence>
<dbReference type="Pfam" id="PF00035">
    <property type="entry name" value="dsrm"/>
    <property type="match status" value="1"/>
</dbReference>
<keyword evidence="4 9" id="KW-0819">tRNA processing</keyword>
<evidence type="ECO:0000256" key="7">
    <source>
        <dbReference type="ARBA" id="ARBA00022801"/>
    </source>
</evidence>
<dbReference type="Proteomes" id="UP000627155">
    <property type="component" value="Chromosome"/>
</dbReference>
<dbReference type="SMART" id="SM00535">
    <property type="entry name" value="RIBOc"/>
    <property type="match status" value="1"/>
</dbReference>
<comment type="subcellular location">
    <subcellularLocation>
        <location evidence="9">Cytoplasm</location>
    </subcellularLocation>
</comment>
<dbReference type="SMART" id="SM00358">
    <property type="entry name" value="DSRM"/>
    <property type="match status" value="1"/>
</dbReference>
<keyword evidence="9" id="KW-0699">rRNA-binding</keyword>
<keyword evidence="7 9" id="KW-0378">Hydrolase</keyword>
<evidence type="ECO:0000313" key="14">
    <source>
        <dbReference type="Proteomes" id="UP000627155"/>
    </source>
</evidence>
<evidence type="ECO:0000256" key="5">
    <source>
        <dbReference type="ARBA" id="ARBA00022722"/>
    </source>
</evidence>
<dbReference type="HAMAP" id="MF_00104">
    <property type="entry name" value="RNase_III"/>
    <property type="match status" value="1"/>
</dbReference>
<keyword evidence="9" id="KW-0460">Magnesium</keyword>
<dbReference type="GO" id="GO:0004525">
    <property type="term" value="F:ribonuclease III activity"/>
    <property type="evidence" value="ECO:0007669"/>
    <property type="project" value="UniProtKB-EC"/>
</dbReference>
<keyword evidence="9" id="KW-0698">rRNA processing</keyword>
<dbReference type="CDD" id="cd10845">
    <property type="entry name" value="DSRM_RNAse_III_family"/>
    <property type="match status" value="1"/>
</dbReference>
<dbReference type="Gene3D" id="3.30.160.20">
    <property type="match status" value="1"/>
</dbReference>
<dbReference type="EC" id="3.1.26.3" evidence="9"/>
<dbReference type="PROSITE" id="PS50142">
    <property type="entry name" value="RNASE_3_2"/>
    <property type="match status" value="1"/>
</dbReference>
<keyword evidence="9" id="KW-0479">Metal-binding</keyword>
<evidence type="ECO:0000256" key="4">
    <source>
        <dbReference type="ARBA" id="ARBA00022694"/>
    </source>
</evidence>
<dbReference type="PANTHER" id="PTHR11207">
    <property type="entry name" value="RIBONUCLEASE III"/>
    <property type="match status" value="1"/>
</dbReference>
<dbReference type="PROSITE" id="PS50137">
    <property type="entry name" value="DS_RBD"/>
    <property type="match status" value="1"/>
</dbReference>
<keyword evidence="8 9" id="KW-0694">RNA-binding</keyword>
<dbReference type="NCBIfam" id="TIGR02191">
    <property type="entry name" value="RNaseIII"/>
    <property type="match status" value="1"/>
</dbReference>
<evidence type="ECO:0000256" key="10">
    <source>
        <dbReference type="SAM" id="MobiDB-lite"/>
    </source>
</evidence>
<dbReference type="InterPro" id="IPR011907">
    <property type="entry name" value="RNase_III"/>
</dbReference>
<dbReference type="CDD" id="cd00593">
    <property type="entry name" value="RIBOc"/>
    <property type="match status" value="1"/>
</dbReference>
<keyword evidence="5 9" id="KW-0540">Nuclease</keyword>
<evidence type="ECO:0000256" key="2">
    <source>
        <dbReference type="ARBA" id="ARBA00010183"/>
    </source>
</evidence>
<feature type="active site" evidence="9">
    <location>
        <position position="140"/>
    </location>
</feature>
<evidence type="ECO:0000256" key="3">
    <source>
        <dbReference type="ARBA" id="ARBA00022664"/>
    </source>
</evidence>
<sequence length="245" mass="28015">MLRRKGMFNNKSQIITQFKAKFNEFMNEVDIEFENYDIYVQAFSHSSFINDFKLDKLSHNERLEFLGDAVLELTVSQFLYKKFPLLPEGKLTKLRASIVCEPSLVTFAMSLNMNELLLLGKGEEKTGGRERPSLIADAFESFVGALYLDKGLDTVEVFLNKVVYPNVIDDSYTANRDYKTELQEFMHRRNKGTITYHLLDESGPAHHKLFTSQVLLNGDPLENGQGRTKKESEQNAAKKALNKGQ</sequence>
<accession>A0ABX7HEQ3</accession>
<comment type="catalytic activity">
    <reaction evidence="1 9">
        <text>Endonucleolytic cleavage to 5'-phosphomonoester.</text>
        <dbReference type="EC" id="3.1.26.3"/>
    </reaction>
</comment>
<dbReference type="SUPFAM" id="SSF54768">
    <property type="entry name" value="dsRNA-binding domain-like"/>
    <property type="match status" value="1"/>
</dbReference>
<keyword evidence="14" id="KW-1185">Reference proteome</keyword>
<feature type="active site" evidence="9">
    <location>
        <position position="68"/>
    </location>
</feature>
<keyword evidence="9" id="KW-0963">Cytoplasm</keyword>
<dbReference type="InterPro" id="IPR014720">
    <property type="entry name" value="dsRBD_dom"/>
</dbReference>
<organism evidence="13 14">
    <name type="scientific">Mammaliicoccus vitulinus</name>
    <dbReference type="NCBI Taxonomy" id="71237"/>
    <lineage>
        <taxon>Bacteria</taxon>
        <taxon>Bacillati</taxon>
        <taxon>Bacillota</taxon>
        <taxon>Bacilli</taxon>
        <taxon>Bacillales</taxon>
        <taxon>Staphylococcaceae</taxon>
        <taxon>Mammaliicoccus</taxon>
    </lineage>
</organism>
<comment type="cofactor">
    <cofactor evidence="9">
        <name>Mg(2+)</name>
        <dbReference type="ChEBI" id="CHEBI:18420"/>
    </cofactor>
</comment>
<protein>
    <recommendedName>
        <fullName evidence="9">Ribonuclease 3</fullName>
        <ecNumber evidence="9">3.1.26.3</ecNumber>
    </recommendedName>
    <alternativeName>
        <fullName evidence="9">Ribonuclease III</fullName>
        <shortName evidence="9">RNase III</shortName>
    </alternativeName>
</protein>
<dbReference type="PROSITE" id="PS00517">
    <property type="entry name" value="RNASE_3_1"/>
    <property type="match status" value="1"/>
</dbReference>
<comment type="similarity">
    <text evidence="2">Belongs to the ribonuclease III family.</text>
</comment>
<reference evidence="13 14" key="1">
    <citation type="submission" date="2021-02" db="EMBL/GenBank/DDBJ databases">
        <title>FDA dAtabase for Regulatory Grade micrObial Sequences (FDA-ARGOS): Supporting development and validation of Infectious Disease Dx tests.</title>
        <authorList>
            <person name="Sproer C."/>
            <person name="Gronow S."/>
            <person name="Severitt S."/>
            <person name="Schroder I."/>
            <person name="Tallon L."/>
            <person name="Sadzewicz L."/>
            <person name="Zhao X."/>
            <person name="Boylan J."/>
            <person name="Ott S."/>
            <person name="Bowen H."/>
            <person name="Vavikolanu K."/>
            <person name="Mehta A."/>
            <person name="Aluvathingal J."/>
            <person name="Nadendla S."/>
            <person name="Lowell S."/>
            <person name="Myers T."/>
            <person name="Yan Y."/>
            <person name="Sichtig H."/>
        </authorList>
    </citation>
    <scope>NUCLEOTIDE SEQUENCE [LARGE SCALE GENOMIC DNA]</scope>
    <source>
        <strain evidence="13 14">FDAARGOS_1207</strain>
    </source>
</reference>
<dbReference type="EMBL" id="CP069486">
    <property type="protein sequence ID" value="QRO85033.1"/>
    <property type="molecule type" value="Genomic_DNA"/>
</dbReference>
<feature type="binding site" evidence="9">
    <location>
        <position position="140"/>
    </location>
    <ligand>
        <name>Mg(2+)</name>
        <dbReference type="ChEBI" id="CHEBI:18420"/>
    </ligand>
</feature>
<comment type="function">
    <text evidence="9">Digests double-stranded RNA. Involved in the processing of primary rRNA transcript to yield the immediate precursors to the large and small rRNAs (23S and 16S). Processes some mRNAs, and tRNAs when they are encoded in the rRNA operon. Processes pre-crRNA and tracrRNA of type II CRISPR loci if present in the organism.</text>
</comment>
<dbReference type="Gene3D" id="1.10.1520.10">
    <property type="entry name" value="Ribonuclease III domain"/>
    <property type="match status" value="1"/>
</dbReference>
<evidence type="ECO:0000256" key="9">
    <source>
        <dbReference type="HAMAP-Rule" id="MF_00104"/>
    </source>
</evidence>
<comment type="subunit">
    <text evidence="9">Homodimer.</text>
</comment>
<dbReference type="InterPro" id="IPR036389">
    <property type="entry name" value="RNase_III_sf"/>
</dbReference>
<feature type="binding site" evidence="9">
    <location>
        <position position="137"/>
    </location>
    <ligand>
        <name>Mg(2+)</name>
        <dbReference type="ChEBI" id="CHEBI:18420"/>
    </ligand>
</feature>
<keyword evidence="3 9" id="KW-0507">mRNA processing</keyword>
<evidence type="ECO:0000256" key="1">
    <source>
        <dbReference type="ARBA" id="ARBA00000109"/>
    </source>
</evidence>
<dbReference type="PANTHER" id="PTHR11207:SF0">
    <property type="entry name" value="RIBONUCLEASE 3"/>
    <property type="match status" value="1"/>
</dbReference>
<dbReference type="Pfam" id="PF14622">
    <property type="entry name" value="Ribonucleas_3_3"/>
    <property type="match status" value="1"/>
</dbReference>
<evidence type="ECO:0000256" key="6">
    <source>
        <dbReference type="ARBA" id="ARBA00022759"/>
    </source>
</evidence>
<gene>
    <name evidence="9" type="primary">rnc</name>
    <name evidence="13" type="ORF">I6J37_12785</name>
</gene>
<feature type="binding site" evidence="9">
    <location>
        <position position="64"/>
    </location>
    <ligand>
        <name>Mg(2+)</name>
        <dbReference type="ChEBI" id="CHEBI:18420"/>
    </ligand>
</feature>
<feature type="domain" description="RNase III" evidence="12">
    <location>
        <begin position="22"/>
        <end position="151"/>
    </location>
</feature>
<proteinExistence type="inferred from homology"/>
<name>A0ABX7HEQ3_9STAP</name>
<dbReference type="SUPFAM" id="SSF69065">
    <property type="entry name" value="RNase III domain-like"/>
    <property type="match status" value="1"/>
</dbReference>
<feature type="domain" description="DRBM" evidence="11">
    <location>
        <begin position="177"/>
        <end position="245"/>
    </location>
</feature>
<feature type="region of interest" description="Disordered" evidence="10">
    <location>
        <begin position="220"/>
        <end position="245"/>
    </location>
</feature>
<evidence type="ECO:0000256" key="8">
    <source>
        <dbReference type="ARBA" id="ARBA00022884"/>
    </source>
</evidence>
<evidence type="ECO:0000259" key="12">
    <source>
        <dbReference type="PROSITE" id="PS50142"/>
    </source>
</evidence>
<evidence type="ECO:0000313" key="13">
    <source>
        <dbReference type="EMBL" id="QRO85033.1"/>
    </source>
</evidence>
<dbReference type="InterPro" id="IPR000999">
    <property type="entry name" value="RNase_III_dom"/>
</dbReference>
<keyword evidence="6 9" id="KW-0255">Endonuclease</keyword>